<evidence type="ECO:0000256" key="2">
    <source>
        <dbReference type="ARBA" id="ARBA00023125"/>
    </source>
</evidence>
<protein>
    <submittedName>
        <fullName evidence="5">GntR family transcriptional regulator</fullName>
    </submittedName>
</protein>
<dbReference type="PROSITE" id="PS50949">
    <property type="entry name" value="HTH_GNTR"/>
    <property type="match status" value="1"/>
</dbReference>
<dbReference type="Gene3D" id="1.10.10.10">
    <property type="entry name" value="Winged helix-like DNA-binding domain superfamily/Winged helix DNA-binding domain"/>
    <property type="match status" value="1"/>
</dbReference>
<keyword evidence="6" id="KW-1185">Reference proteome</keyword>
<dbReference type="SMART" id="SM00345">
    <property type="entry name" value="HTH_GNTR"/>
    <property type="match status" value="1"/>
</dbReference>
<accession>A0ABW1UMU9</accession>
<comment type="caution">
    <text evidence="5">The sequence shown here is derived from an EMBL/GenBank/DDBJ whole genome shotgun (WGS) entry which is preliminary data.</text>
</comment>
<dbReference type="InterPro" id="IPR011663">
    <property type="entry name" value="UTRA"/>
</dbReference>
<dbReference type="InterPro" id="IPR036390">
    <property type="entry name" value="WH_DNA-bd_sf"/>
</dbReference>
<dbReference type="InterPro" id="IPR050679">
    <property type="entry name" value="Bact_HTH_transcr_reg"/>
</dbReference>
<evidence type="ECO:0000256" key="1">
    <source>
        <dbReference type="ARBA" id="ARBA00023015"/>
    </source>
</evidence>
<dbReference type="Proteomes" id="UP001596310">
    <property type="component" value="Unassembled WGS sequence"/>
</dbReference>
<dbReference type="EMBL" id="JBHSSM010000016">
    <property type="protein sequence ID" value="MFC6315302.1"/>
    <property type="molecule type" value="Genomic_DNA"/>
</dbReference>
<dbReference type="Pfam" id="PF00392">
    <property type="entry name" value="GntR"/>
    <property type="match status" value="1"/>
</dbReference>
<dbReference type="PRINTS" id="PR00035">
    <property type="entry name" value="HTHGNTR"/>
</dbReference>
<evidence type="ECO:0000256" key="3">
    <source>
        <dbReference type="ARBA" id="ARBA00023163"/>
    </source>
</evidence>
<dbReference type="SMART" id="SM00866">
    <property type="entry name" value="UTRA"/>
    <property type="match status" value="1"/>
</dbReference>
<sequence length="241" mass="28128">MTDKQLPLYLQISQDLRQQIQTGTWRPGQRIPTEFALCDHYHVSRITVRKAIDELVKDNLIVRQRAKGSFVSTFDERIATHYTSYKSFTNEMKEVGIDIETLQVNVRLGFADYKLSNYLQVGVGDQIIMIERVRGAQGKAFAYFKTYLKFNPLLSLEASTYQHSFYDYLATLGIRIKHVREIVEAIEPSKKVAQILMIPQKKPVLKRARIVNNPLVDYYEYSECFYIGSQYKYAIDFTQQR</sequence>
<dbReference type="SUPFAM" id="SSF46785">
    <property type="entry name" value="Winged helix' DNA-binding domain"/>
    <property type="match status" value="1"/>
</dbReference>
<evidence type="ECO:0000313" key="5">
    <source>
        <dbReference type="EMBL" id="MFC6315302.1"/>
    </source>
</evidence>
<gene>
    <name evidence="5" type="ORF">ACFQHW_06945</name>
</gene>
<dbReference type="InterPro" id="IPR028978">
    <property type="entry name" value="Chorismate_lyase_/UTRA_dom_sf"/>
</dbReference>
<dbReference type="Pfam" id="PF07702">
    <property type="entry name" value="UTRA"/>
    <property type="match status" value="1"/>
</dbReference>
<dbReference type="Gene3D" id="3.40.1410.10">
    <property type="entry name" value="Chorismate lyase-like"/>
    <property type="match status" value="1"/>
</dbReference>
<organism evidence="5 6">
    <name type="scientific">Lapidilactobacillus achengensis</name>
    <dbReference type="NCBI Taxonomy" id="2486000"/>
    <lineage>
        <taxon>Bacteria</taxon>
        <taxon>Bacillati</taxon>
        <taxon>Bacillota</taxon>
        <taxon>Bacilli</taxon>
        <taxon>Lactobacillales</taxon>
        <taxon>Lactobacillaceae</taxon>
        <taxon>Lapidilactobacillus</taxon>
    </lineage>
</organism>
<dbReference type="PANTHER" id="PTHR44846">
    <property type="entry name" value="MANNOSYL-D-GLYCERATE TRANSPORT/METABOLISM SYSTEM REPRESSOR MNGR-RELATED"/>
    <property type="match status" value="1"/>
</dbReference>
<dbReference type="SUPFAM" id="SSF64288">
    <property type="entry name" value="Chorismate lyase-like"/>
    <property type="match status" value="1"/>
</dbReference>
<dbReference type="PANTHER" id="PTHR44846:SF17">
    <property type="entry name" value="GNTR-FAMILY TRANSCRIPTIONAL REGULATOR"/>
    <property type="match status" value="1"/>
</dbReference>
<name>A0ABW1UMU9_9LACO</name>
<dbReference type="InterPro" id="IPR000524">
    <property type="entry name" value="Tscrpt_reg_HTH_GntR"/>
</dbReference>
<keyword evidence="3" id="KW-0804">Transcription</keyword>
<reference evidence="6" key="1">
    <citation type="journal article" date="2019" name="Int. J. Syst. Evol. Microbiol.">
        <title>The Global Catalogue of Microorganisms (GCM) 10K type strain sequencing project: providing services to taxonomists for standard genome sequencing and annotation.</title>
        <authorList>
            <consortium name="The Broad Institute Genomics Platform"/>
            <consortium name="The Broad Institute Genome Sequencing Center for Infectious Disease"/>
            <person name="Wu L."/>
            <person name="Ma J."/>
        </authorList>
    </citation>
    <scope>NUCLEOTIDE SEQUENCE [LARGE SCALE GENOMIC DNA]</scope>
    <source>
        <strain evidence="6">CCM 8897</strain>
    </source>
</reference>
<dbReference type="InterPro" id="IPR036388">
    <property type="entry name" value="WH-like_DNA-bd_sf"/>
</dbReference>
<evidence type="ECO:0000259" key="4">
    <source>
        <dbReference type="PROSITE" id="PS50949"/>
    </source>
</evidence>
<feature type="domain" description="HTH gntR-type" evidence="4">
    <location>
        <begin position="6"/>
        <end position="74"/>
    </location>
</feature>
<dbReference type="RefSeq" id="WP_125597889.1">
    <property type="nucleotide sequence ID" value="NZ_JBHSSM010000016.1"/>
</dbReference>
<proteinExistence type="predicted"/>
<keyword evidence="1" id="KW-0805">Transcription regulation</keyword>
<keyword evidence="2" id="KW-0238">DNA-binding</keyword>
<evidence type="ECO:0000313" key="6">
    <source>
        <dbReference type="Proteomes" id="UP001596310"/>
    </source>
</evidence>
<dbReference type="CDD" id="cd07377">
    <property type="entry name" value="WHTH_GntR"/>
    <property type="match status" value="1"/>
</dbReference>